<dbReference type="AlphaFoldDB" id="A0A0C2MN55"/>
<accession>A0A0C2MN55</accession>
<evidence type="ECO:0000313" key="2">
    <source>
        <dbReference type="Proteomes" id="UP000031668"/>
    </source>
</evidence>
<keyword evidence="2" id="KW-1185">Reference proteome</keyword>
<dbReference type="Proteomes" id="UP000031668">
    <property type="component" value="Unassembled WGS sequence"/>
</dbReference>
<organism evidence="1 2">
    <name type="scientific">Thelohanellus kitauei</name>
    <name type="common">Myxosporean</name>
    <dbReference type="NCBI Taxonomy" id="669202"/>
    <lineage>
        <taxon>Eukaryota</taxon>
        <taxon>Metazoa</taxon>
        <taxon>Cnidaria</taxon>
        <taxon>Myxozoa</taxon>
        <taxon>Myxosporea</taxon>
        <taxon>Bivalvulida</taxon>
        <taxon>Platysporina</taxon>
        <taxon>Myxobolidae</taxon>
        <taxon>Thelohanellus</taxon>
    </lineage>
</organism>
<name>A0A0C2MN55_THEKT</name>
<dbReference type="Gene3D" id="3.30.70.270">
    <property type="match status" value="1"/>
</dbReference>
<reference evidence="1 2" key="1">
    <citation type="journal article" date="2014" name="Genome Biol. Evol.">
        <title>The genome of the myxosporean Thelohanellus kitauei shows adaptations to nutrient acquisition within its fish host.</title>
        <authorList>
            <person name="Yang Y."/>
            <person name="Xiong J."/>
            <person name="Zhou Z."/>
            <person name="Huo F."/>
            <person name="Miao W."/>
            <person name="Ran C."/>
            <person name="Liu Y."/>
            <person name="Zhang J."/>
            <person name="Feng J."/>
            <person name="Wang M."/>
            <person name="Wang M."/>
            <person name="Wang L."/>
            <person name="Yao B."/>
        </authorList>
    </citation>
    <scope>NUCLEOTIDE SEQUENCE [LARGE SCALE GENOMIC DNA]</scope>
    <source>
        <strain evidence="1">Wuqing</strain>
    </source>
</reference>
<protein>
    <submittedName>
        <fullName evidence="1">Uncharacterized protein</fullName>
    </submittedName>
</protein>
<dbReference type="InterPro" id="IPR043128">
    <property type="entry name" value="Rev_trsase/Diguanyl_cyclase"/>
</dbReference>
<dbReference type="EMBL" id="JWZT01002758">
    <property type="protein sequence ID" value="KII68626.1"/>
    <property type="molecule type" value="Genomic_DNA"/>
</dbReference>
<sequence length="107" mass="12508">MSVWDYHGLTIVNNRKKRSHSHIDALVKSKIPNTKKELQSFLGSCNYLSKFLKNFAHTAAPLYKRLKDNVSWNRDNSCNETFSALINLIKNTFDWQTKHSHPIQTIY</sequence>
<dbReference type="SUPFAM" id="SSF56672">
    <property type="entry name" value="DNA/RNA polymerases"/>
    <property type="match status" value="1"/>
</dbReference>
<gene>
    <name evidence="1" type="ORF">RF11_16468</name>
</gene>
<evidence type="ECO:0000313" key="1">
    <source>
        <dbReference type="EMBL" id="KII68626.1"/>
    </source>
</evidence>
<dbReference type="OrthoDB" id="2286242at2759"/>
<dbReference type="InterPro" id="IPR043502">
    <property type="entry name" value="DNA/RNA_pol_sf"/>
</dbReference>
<dbReference type="PANTHER" id="PTHR33064">
    <property type="entry name" value="POL PROTEIN"/>
    <property type="match status" value="1"/>
</dbReference>
<dbReference type="InterPro" id="IPR051320">
    <property type="entry name" value="Viral_Replic_Matur_Polypro"/>
</dbReference>
<proteinExistence type="predicted"/>
<dbReference type="PANTHER" id="PTHR33064:SF37">
    <property type="entry name" value="RIBONUCLEASE H"/>
    <property type="match status" value="1"/>
</dbReference>
<comment type="caution">
    <text evidence="1">The sequence shown here is derived from an EMBL/GenBank/DDBJ whole genome shotgun (WGS) entry which is preliminary data.</text>
</comment>